<name>A0A0H5LR42_YERIN</name>
<evidence type="ECO:0000313" key="6">
    <source>
        <dbReference type="EMBL" id="CRY53517.1"/>
    </source>
</evidence>
<dbReference type="PANTHER" id="PTHR30514">
    <property type="entry name" value="GLUCOKINASE"/>
    <property type="match status" value="1"/>
</dbReference>
<dbReference type="InterPro" id="IPR046348">
    <property type="entry name" value="SIS_dom_sf"/>
</dbReference>
<dbReference type="InterPro" id="IPR001347">
    <property type="entry name" value="SIS_dom"/>
</dbReference>
<gene>
    <name evidence="6" type="ORF">ERS008476_00413</name>
</gene>
<evidence type="ECO:0000259" key="4">
    <source>
        <dbReference type="PROSITE" id="PS51071"/>
    </source>
</evidence>
<dbReference type="GO" id="GO:1901135">
    <property type="term" value="P:carbohydrate derivative metabolic process"/>
    <property type="evidence" value="ECO:0007669"/>
    <property type="project" value="InterPro"/>
</dbReference>
<dbReference type="EMBL" id="CWJI01000001">
    <property type="protein sequence ID" value="CRY53517.1"/>
    <property type="molecule type" value="Genomic_DNA"/>
</dbReference>
<dbReference type="Gene3D" id="1.10.10.10">
    <property type="entry name" value="Winged helix-like DNA-binding domain superfamily/Winged helix DNA-binding domain"/>
    <property type="match status" value="1"/>
</dbReference>
<feature type="domain" description="HTH rpiR-type" evidence="4">
    <location>
        <begin position="9"/>
        <end position="85"/>
    </location>
</feature>
<proteinExistence type="predicted"/>
<dbReference type="GO" id="GO:0097367">
    <property type="term" value="F:carbohydrate derivative binding"/>
    <property type="evidence" value="ECO:0007669"/>
    <property type="project" value="InterPro"/>
</dbReference>
<keyword evidence="1" id="KW-0805">Transcription regulation</keyword>
<organism evidence="6 7">
    <name type="scientific">Yersinia intermedia</name>
    <dbReference type="NCBI Taxonomy" id="631"/>
    <lineage>
        <taxon>Bacteria</taxon>
        <taxon>Pseudomonadati</taxon>
        <taxon>Pseudomonadota</taxon>
        <taxon>Gammaproteobacteria</taxon>
        <taxon>Enterobacterales</taxon>
        <taxon>Yersiniaceae</taxon>
        <taxon>Yersinia</taxon>
    </lineage>
</organism>
<evidence type="ECO:0000313" key="7">
    <source>
        <dbReference type="Proteomes" id="UP000043316"/>
    </source>
</evidence>
<evidence type="ECO:0000259" key="5">
    <source>
        <dbReference type="PROSITE" id="PS51464"/>
    </source>
</evidence>
<feature type="domain" description="SIS" evidence="5">
    <location>
        <begin position="135"/>
        <end position="277"/>
    </location>
</feature>
<protein>
    <submittedName>
        <fullName evidence="6">Putative transcriptional regulator of the myo-inositol catabolic operon</fullName>
    </submittedName>
</protein>
<dbReference type="SUPFAM" id="SSF46689">
    <property type="entry name" value="Homeodomain-like"/>
    <property type="match status" value="1"/>
</dbReference>
<dbReference type="GO" id="GO:0003700">
    <property type="term" value="F:DNA-binding transcription factor activity"/>
    <property type="evidence" value="ECO:0007669"/>
    <property type="project" value="InterPro"/>
</dbReference>
<dbReference type="GO" id="GO:0003677">
    <property type="term" value="F:DNA binding"/>
    <property type="evidence" value="ECO:0007669"/>
    <property type="project" value="UniProtKB-KW"/>
</dbReference>
<dbReference type="InterPro" id="IPR009057">
    <property type="entry name" value="Homeodomain-like_sf"/>
</dbReference>
<dbReference type="SUPFAM" id="SSF53697">
    <property type="entry name" value="SIS domain"/>
    <property type="match status" value="1"/>
</dbReference>
<dbReference type="InterPro" id="IPR035472">
    <property type="entry name" value="RpiR-like_SIS"/>
</dbReference>
<dbReference type="RefSeq" id="WP_053008785.1">
    <property type="nucleotide sequence ID" value="NZ_CWJI01000001.1"/>
</dbReference>
<dbReference type="AlphaFoldDB" id="A0A0H5LR42"/>
<sequence length="295" mass="34075">MKINNLLTLEKYISQTTQLDSLTDSECRLDAYIQIHFNELPFHGIIDLARNAMVSKATVGRFLNKLGFTGYSAFKRELEKTLSQQKLVPPFELVSRANERAKVTTEEIVSDFNKNVTMLFENFKNNIDIESLDEFISLILDTDRHLYVIGPSSSHAMAKHFTTLVKYFRDSVTLLSVDVGDLPKDLLNLSSRDVLITFSYYRFNRVVIRVTEWFRRKDAVVVLITNSESNPYGKFCNLQFVLPSDVQSVFKSRIISFFFIELVLHLAYEKGEGEGNFEQLEELFVFFELFSPLPK</sequence>
<dbReference type="Proteomes" id="UP000043316">
    <property type="component" value="Unassembled WGS sequence"/>
</dbReference>
<dbReference type="InterPro" id="IPR036388">
    <property type="entry name" value="WH-like_DNA-bd_sf"/>
</dbReference>
<dbReference type="InterPro" id="IPR000281">
    <property type="entry name" value="HTH_RpiR"/>
</dbReference>
<keyword evidence="2" id="KW-0238">DNA-binding</keyword>
<evidence type="ECO:0000256" key="1">
    <source>
        <dbReference type="ARBA" id="ARBA00023015"/>
    </source>
</evidence>
<dbReference type="Pfam" id="PF01418">
    <property type="entry name" value="HTH_6"/>
    <property type="match status" value="1"/>
</dbReference>
<keyword evidence="3" id="KW-0804">Transcription</keyword>
<evidence type="ECO:0000256" key="2">
    <source>
        <dbReference type="ARBA" id="ARBA00023125"/>
    </source>
</evidence>
<accession>A0A0H5LR42</accession>
<dbReference type="PROSITE" id="PS51464">
    <property type="entry name" value="SIS"/>
    <property type="match status" value="1"/>
</dbReference>
<dbReference type="PANTHER" id="PTHR30514:SF18">
    <property type="entry name" value="RPIR-FAMILY TRANSCRIPTIONAL REGULATOR"/>
    <property type="match status" value="1"/>
</dbReference>
<dbReference type="CDD" id="cd05013">
    <property type="entry name" value="SIS_RpiR"/>
    <property type="match status" value="1"/>
</dbReference>
<dbReference type="Pfam" id="PF01380">
    <property type="entry name" value="SIS"/>
    <property type="match status" value="1"/>
</dbReference>
<dbReference type="PROSITE" id="PS51071">
    <property type="entry name" value="HTH_RPIR"/>
    <property type="match status" value="1"/>
</dbReference>
<reference evidence="7" key="1">
    <citation type="submission" date="2015-03" db="EMBL/GenBank/DDBJ databases">
        <authorList>
            <consortium name="Pathogen Informatics"/>
        </authorList>
    </citation>
    <scope>NUCLEOTIDE SEQUENCE [LARGE SCALE GENOMIC DNA]</scope>
    <source>
        <strain evidence="7">R148</strain>
    </source>
</reference>
<dbReference type="InterPro" id="IPR047640">
    <property type="entry name" value="RpiR-like"/>
</dbReference>
<evidence type="ECO:0000256" key="3">
    <source>
        <dbReference type="ARBA" id="ARBA00023163"/>
    </source>
</evidence>
<dbReference type="Gene3D" id="3.40.50.10490">
    <property type="entry name" value="Glucose-6-phosphate isomerase like protein, domain 1"/>
    <property type="match status" value="1"/>
</dbReference>